<evidence type="ECO:0000313" key="10">
    <source>
        <dbReference type="Proteomes" id="UP000054144"/>
    </source>
</evidence>
<evidence type="ECO:0000256" key="5">
    <source>
        <dbReference type="ARBA" id="ARBA00022989"/>
    </source>
</evidence>
<dbReference type="PANTHER" id="PTHR12226">
    <property type="entry name" value="MANNOSE-P-DOLICHOL UTILIZATION DEFECT 1 LEC35 -RELATED"/>
    <property type="match status" value="1"/>
</dbReference>
<keyword evidence="5 8" id="KW-1133">Transmembrane helix</keyword>
<keyword evidence="10" id="KW-1185">Reference proteome</keyword>
<feature type="transmembrane region" description="Helical" evidence="8">
    <location>
        <begin position="75"/>
        <end position="96"/>
    </location>
</feature>
<dbReference type="GO" id="GO:0016020">
    <property type="term" value="C:membrane"/>
    <property type="evidence" value="ECO:0007669"/>
    <property type="project" value="UniProtKB-SubCell"/>
</dbReference>
<feature type="transmembrane region" description="Helical" evidence="8">
    <location>
        <begin position="108"/>
        <end position="126"/>
    </location>
</feature>
<evidence type="ECO:0000256" key="3">
    <source>
        <dbReference type="ARBA" id="ARBA00022692"/>
    </source>
</evidence>
<dbReference type="SMART" id="SM00679">
    <property type="entry name" value="CTNS"/>
    <property type="match status" value="2"/>
</dbReference>
<evidence type="ECO:0000256" key="4">
    <source>
        <dbReference type="ARBA" id="ARBA00022737"/>
    </source>
</evidence>
<sequence length="249" mass="27298">MTSITRNLPWFVRDLGISVVGQECYVSLVENLNVSDVPCIKYTVSKGLGIGVVLGGAIMKVPQIMLILKARSARGLSLSAFSLETIAYAINLTYSFRNHYPFSTYGENFFLTIQNTLITLLIIYYAPGKSSLTLKHEGRTSQVLTGAVVSFLVAVALYIMPAHLLSLLQLGTVPLSLFSKIPQIAQNHRDRSTGQLSAFAVVSQVLGCTARLFTTFQEVDDFLVSSGFVLALVLNLIVASQMYAYWGRE</sequence>
<dbReference type="Proteomes" id="UP000054144">
    <property type="component" value="Unassembled WGS sequence"/>
</dbReference>
<dbReference type="InterPro" id="IPR006603">
    <property type="entry name" value="PQ-loop_rpt"/>
</dbReference>
<evidence type="ECO:0000256" key="6">
    <source>
        <dbReference type="ARBA" id="ARBA00023136"/>
    </source>
</evidence>
<keyword evidence="4" id="KW-0677">Repeat</keyword>
<comment type="similarity">
    <text evidence="7">Belongs to the MPDU1 (TC 2.A.43.3) family.</text>
</comment>
<dbReference type="Pfam" id="PF04193">
    <property type="entry name" value="PQ-loop"/>
    <property type="match status" value="2"/>
</dbReference>
<dbReference type="InterPro" id="IPR016817">
    <property type="entry name" value="MannP-dilichol_defect-1"/>
</dbReference>
<evidence type="ECO:0000256" key="7">
    <source>
        <dbReference type="ARBA" id="ARBA00038475"/>
    </source>
</evidence>
<comment type="subcellular location">
    <subcellularLocation>
        <location evidence="1">Membrane</location>
        <topology evidence="1">Multi-pass membrane protein</topology>
    </subcellularLocation>
</comment>
<dbReference type="EMBL" id="KN882062">
    <property type="protein sequence ID" value="KIY45097.1"/>
    <property type="molecule type" value="Genomic_DNA"/>
</dbReference>
<dbReference type="PANTHER" id="PTHR12226:SF2">
    <property type="entry name" value="MANNOSE-P-DOLICHOL UTILIZATION DEFECT 1 PROTEIN"/>
    <property type="match status" value="1"/>
</dbReference>
<reference evidence="9 10" key="1">
    <citation type="journal article" date="2015" name="Fungal Genet. Biol.">
        <title>Evolution of novel wood decay mechanisms in Agaricales revealed by the genome sequences of Fistulina hepatica and Cylindrobasidium torrendii.</title>
        <authorList>
            <person name="Floudas D."/>
            <person name="Held B.W."/>
            <person name="Riley R."/>
            <person name="Nagy L.G."/>
            <person name="Koehler G."/>
            <person name="Ransdell A.S."/>
            <person name="Younus H."/>
            <person name="Chow J."/>
            <person name="Chiniquy J."/>
            <person name="Lipzen A."/>
            <person name="Tritt A."/>
            <person name="Sun H."/>
            <person name="Haridas S."/>
            <person name="LaButti K."/>
            <person name="Ohm R.A."/>
            <person name="Kues U."/>
            <person name="Blanchette R.A."/>
            <person name="Grigoriev I.V."/>
            <person name="Minto R.E."/>
            <person name="Hibbett D.S."/>
        </authorList>
    </citation>
    <scope>NUCLEOTIDE SEQUENCE [LARGE SCALE GENOMIC DNA]</scope>
    <source>
        <strain evidence="9 10">ATCC 64428</strain>
    </source>
</reference>
<keyword evidence="2" id="KW-0813">Transport</keyword>
<dbReference type="AlphaFoldDB" id="A0A0D7A233"/>
<dbReference type="PIRSF" id="PIRSF023381">
    <property type="entry name" value="MannP-dilichol_defect-1p"/>
    <property type="match status" value="1"/>
</dbReference>
<keyword evidence="3 8" id="KW-0812">Transmembrane</keyword>
<dbReference type="Gene3D" id="1.20.1280.290">
    <property type="match status" value="2"/>
</dbReference>
<evidence type="ECO:0000256" key="1">
    <source>
        <dbReference type="ARBA" id="ARBA00004141"/>
    </source>
</evidence>
<proteinExistence type="inferred from homology"/>
<protein>
    <submittedName>
        <fullName evidence="9">Mannose-P-dolichol utilization defect 1 protein</fullName>
    </submittedName>
</protein>
<dbReference type="FunFam" id="1.20.1280.290:FF:000006">
    <property type="entry name" value="mannose-P-dolichol utilization defect 1 protein"/>
    <property type="match status" value="1"/>
</dbReference>
<gene>
    <name evidence="9" type="ORF">FISHEDRAFT_20580</name>
</gene>
<keyword evidence="6 8" id="KW-0472">Membrane</keyword>
<feature type="transmembrane region" description="Helical" evidence="8">
    <location>
        <begin position="222"/>
        <end position="246"/>
    </location>
</feature>
<feature type="transmembrane region" description="Helical" evidence="8">
    <location>
        <begin position="147"/>
        <end position="168"/>
    </location>
</feature>
<name>A0A0D7A233_9AGAR</name>
<evidence type="ECO:0000313" key="9">
    <source>
        <dbReference type="EMBL" id="KIY45097.1"/>
    </source>
</evidence>
<organism evidence="9 10">
    <name type="scientific">Fistulina hepatica ATCC 64428</name>
    <dbReference type="NCBI Taxonomy" id="1128425"/>
    <lineage>
        <taxon>Eukaryota</taxon>
        <taxon>Fungi</taxon>
        <taxon>Dikarya</taxon>
        <taxon>Basidiomycota</taxon>
        <taxon>Agaricomycotina</taxon>
        <taxon>Agaricomycetes</taxon>
        <taxon>Agaricomycetidae</taxon>
        <taxon>Agaricales</taxon>
        <taxon>Fistulinaceae</taxon>
        <taxon>Fistulina</taxon>
    </lineage>
</organism>
<feature type="non-terminal residue" evidence="9">
    <location>
        <position position="249"/>
    </location>
</feature>
<accession>A0A0D7A233</accession>
<evidence type="ECO:0000256" key="2">
    <source>
        <dbReference type="ARBA" id="ARBA00022448"/>
    </source>
</evidence>
<evidence type="ECO:0000256" key="8">
    <source>
        <dbReference type="SAM" id="Phobius"/>
    </source>
</evidence>
<dbReference type="OrthoDB" id="271506at2759"/>